<dbReference type="EMBL" id="SLXM01000001">
    <property type="protein sequence ID" value="TCP28168.1"/>
    <property type="molecule type" value="Genomic_DNA"/>
</dbReference>
<keyword evidence="3" id="KW-1185">Reference proteome</keyword>
<keyword evidence="1" id="KW-0812">Transmembrane</keyword>
<evidence type="ECO:0000256" key="1">
    <source>
        <dbReference type="SAM" id="Phobius"/>
    </source>
</evidence>
<organism evidence="2 3">
    <name type="scientific">Tenacibaculum skagerrakense</name>
    <dbReference type="NCBI Taxonomy" id="186571"/>
    <lineage>
        <taxon>Bacteria</taxon>
        <taxon>Pseudomonadati</taxon>
        <taxon>Bacteroidota</taxon>
        <taxon>Flavobacteriia</taxon>
        <taxon>Flavobacteriales</taxon>
        <taxon>Flavobacteriaceae</taxon>
        <taxon>Tenacibaculum</taxon>
    </lineage>
</organism>
<accession>A0A4R2P240</accession>
<reference evidence="2 3" key="1">
    <citation type="submission" date="2019-03" db="EMBL/GenBank/DDBJ databases">
        <title>Genomic Encyclopedia of Type Strains, Phase IV (KMG-IV): sequencing the most valuable type-strain genomes for metagenomic binning, comparative biology and taxonomic classification.</title>
        <authorList>
            <person name="Goeker M."/>
        </authorList>
    </citation>
    <scope>NUCLEOTIDE SEQUENCE [LARGE SCALE GENOMIC DNA]</scope>
    <source>
        <strain evidence="2 3">DSM 14836</strain>
    </source>
</reference>
<gene>
    <name evidence="2" type="ORF">EV195_101330</name>
</gene>
<comment type="caution">
    <text evidence="2">The sequence shown here is derived from an EMBL/GenBank/DDBJ whole genome shotgun (WGS) entry which is preliminary data.</text>
</comment>
<proteinExistence type="predicted"/>
<evidence type="ECO:0000313" key="2">
    <source>
        <dbReference type="EMBL" id="TCP28168.1"/>
    </source>
</evidence>
<sequence>MVVSLVHSYIIAYFCKIIKINTLKISKKYIVLSVLFIVPLLFYIFLSMGMNNFAKLPVLTKNIVDVSTIDANSKLENNISIVLFPGKQVDIIKGEIFNLNQKIYKPFYGFKDFQMIVICPKGTEEEIDKIKKAIGNYTDMVKWNFIFAEDEVVKAFYDSFQTNQSLDGNLHTSKAFIIDKELNLRGRTDDKDMADGKLFGYNMASVGELNDKMKDDVKVVLAEYRLALKKNSADRKK</sequence>
<dbReference type="AlphaFoldDB" id="A0A4R2P240"/>
<keyword evidence="1" id="KW-1133">Transmembrane helix</keyword>
<protein>
    <recommendedName>
        <fullName evidence="4">Protein SCO1/2</fullName>
    </recommendedName>
</protein>
<feature type="transmembrane region" description="Helical" evidence="1">
    <location>
        <begin position="29"/>
        <end position="50"/>
    </location>
</feature>
<name>A0A4R2P240_9FLAO</name>
<dbReference type="Proteomes" id="UP000294564">
    <property type="component" value="Unassembled WGS sequence"/>
</dbReference>
<evidence type="ECO:0008006" key="4">
    <source>
        <dbReference type="Google" id="ProtNLM"/>
    </source>
</evidence>
<keyword evidence="1" id="KW-0472">Membrane</keyword>
<evidence type="ECO:0000313" key="3">
    <source>
        <dbReference type="Proteomes" id="UP000294564"/>
    </source>
</evidence>